<evidence type="ECO:0000256" key="1">
    <source>
        <dbReference type="ARBA" id="ARBA00008889"/>
    </source>
</evidence>
<evidence type="ECO:0000256" key="7">
    <source>
        <dbReference type="SAM" id="MobiDB-lite"/>
    </source>
</evidence>
<dbReference type="GO" id="GO:0070180">
    <property type="term" value="F:large ribosomal subunit rRNA binding"/>
    <property type="evidence" value="ECO:0007669"/>
    <property type="project" value="UniProtKB-UniRule"/>
</dbReference>
<dbReference type="InterPro" id="IPR040637">
    <property type="entry name" value="Ribosomal_uL10-like_insert"/>
</dbReference>
<dbReference type="GO" id="GO:0003735">
    <property type="term" value="F:structural constituent of ribosome"/>
    <property type="evidence" value="ECO:0007669"/>
    <property type="project" value="TreeGrafter"/>
</dbReference>
<keyword evidence="3 6" id="KW-0694">RNA-binding</keyword>
<dbReference type="GO" id="GO:0000027">
    <property type="term" value="P:ribosomal large subunit assembly"/>
    <property type="evidence" value="ECO:0007669"/>
    <property type="project" value="TreeGrafter"/>
</dbReference>
<dbReference type="Pfam" id="PF17777">
    <property type="entry name" value="RL10P_insert"/>
    <property type="match status" value="1"/>
</dbReference>
<protein>
    <recommendedName>
        <fullName evidence="6">Large ribosomal subunit protein uL10</fullName>
    </recommendedName>
    <alternativeName>
        <fullName evidence="6">Acidic ribosomal protein P0 homolog</fullName>
    </alternativeName>
</protein>
<dbReference type="InterPro" id="IPR022909">
    <property type="entry name" value="Ribosomal_uL10_arc"/>
</dbReference>
<evidence type="ECO:0000256" key="4">
    <source>
        <dbReference type="ARBA" id="ARBA00022980"/>
    </source>
</evidence>
<name>I3XT13_DESAM</name>
<dbReference type="EMBL" id="CP003321">
    <property type="protein sequence ID" value="AFL67087.1"/>
    <property type="molecule type" value="Genomic_DNA"/>
</dbReference>
<comment type="similarity">
    <text evidence="1 6">Belongs to the universal ribosomal protein uL10 family.</text>
</comment>
<keyword evidence="2 6" id="KW-0699">rRNA-binding</keyword>
<dbReference type="InterPro" id="IPR050323">
    <property type="entry name" value="Ribosomal_protein_uL10"/>
</dbReference>
<reference evidence="9 10" key="1">
    <citation type="journal article" date="2012" name="J. Bacteriol.">
        <title>Complete Genome Sequence of Desulfurococcus fermentans, a Hyperthermophilic Cellulolytic Crenarchaeon Isolated from a Freshwater Hot Spring in Kamchatka, Russia.</title>
        <authorList>
            <person name="Susanti D."/>
            <person name="Johnson E.F."/>
            <person name="Rodriguez J.R."/>
            <person name="Anderson I."/>
            <person name="Perevalova A.A."/>
            <person name="Kyrpides N."/>
            <person name="Lucas S."/>
            <person name="Han J."/>
            <person name="Lapidus A."/>
            <person name="Cheng J.F."/>
            <person name="Goodwin L."/>
            <person name="Pitluck S."/>
            <person name="Mavrommatis K."/>
            <person name="Peters L."/>
            <person name="Land M.L."/>
            <person name="Hauser L."/>
            <person name="Gopalan V."/>
            <person name="Chan P.P."/>
            <person name="Lowe T.M."/>
            <person name="Atomi H."/>
            <person name="Bonch-Osmolovskaya E.A."/>
            <person name="Woyke T."/>
            <person name="Mukhopadhyay B."/>
        </authorList>
    </citation>
    <scope>NUCLEOTIDE SEQUENCE [LARGE SCALE GENOMIC DNA]</scope>
    <source>
        <strain evidence="9 10">DSM 16532</strain>
    </source>
</reference>
<comment type="function">
    <text evidence="6">Forms part of the ribosomal stalk, playing a central role in the interaction of the ribosome with GTP-bound translation factors.</text>
</comment>
<dbReference type="Gene3D" id="3.30.70.1730">
    <property type="match status" value="1"/>
</dbReference>
<dbReference type="Proteomes" id="UP000006175">
    <property type="component" value="Chromosome"/>
</dbReference>
<evidence type="ECO:0000256" key="3">
    <source>
        <dbReference type="ARBA" id="ARBA00022884"/>
    </source>
</evidence>
<evidence type="ECO:0000259" key="8">
    <source>
        <dbReference type="Pfam" id="PF17777"/>
    </source>
</evidence>
<dbReference type="PANTHER" id="PTHR45699">
    <property type="entry name" value="60S ACIDIC RIBOSOMAL PROTEIN P0"/>
    <property type="match status" value="1"/>
</dbReference>
<gene>
    <name evidence="6" type="primary">rpl10</name>
    <name evidence="6" type="synonym">rplP0</name>
    <name evidence="9" type="ORF">Desfe_1217</name>
</gene>
<dbReference type="HOGENOM" id="CLU_053173_0_0_2"/>
<proteinExistence type="inferred from homology"/>
<evidence type="ECO:0000313" key="9">
    <source>
        <dbReference type="EMBL" id="AFL67087.1"/>
    </source>
</evidence>
<accession>I3XT13</accession>
<dbReference type="SUPFAM" id="SSF160369">
    <property type="entry name" value="Ribosomal protein L10-like"/>
    <property type="match status" value="1"/>
</dbReference>
<feature type="domain" description="Large ribosomal subunit protein uL10-like insertion" evidence="8">
    <location>
        <begin position="114"/>
        <end position="182"/>
    </location>
</feature>
<feature type="region of interest" description="Disordered" evidence="7">
    <location>
        <begin position="297"/>
        <end position="335"/>
    </location>
</feature>
<evidence type="ECO:0000256" key="2">
    <source>
        <dbReference type="ARBA" id="ARBA00022730"/>
    </source>
</evidence>
<evidence type="ECO:0000256" key="5">
    <source>
        <dbReference type="ARBA" id="ARBA00023274"/>
    </source>
</evidence>
<dbReference type="NCBIfam" id="NF003095">
    <property type="entry name" value="PRK04019.1-1"/>
    <property type="match status" value="1"/>
</dbReference>
<dbReference type="AlphaFoldDB" id="I3XT13"/>
<dbReference type="GO" id="GO:0002181">
    <property type="term" value="P:cytoplasmic translation"/>
    <property type="evidence" value="ECO:0007669"/>
    <property type="project" value="TreeGrafter"/>
</dbReference>
<dbReference type="KEGG" id="dfd:Desfe_1217"/>
<dbReference type="Gene3D" id="3.90.105.20">
    <property type="match status" value="1"/>
</dbReference>
<keyword evidence="10" id="KW-1185">Reference proteome</keyword>
<organism evidence="9 10">
    <name type="scientific">Desulfurococcus amylolyticus DSM 16532</name>
    <dbReference type="NCBI Taxonomy" id="768672"/>
    <lineage>
        <taxon>Archaea</taxon>
        <taxon>Thermoproteota</taxon>
        <taxon>Thermoprotei</taxon>
        <taxon>Desulfurococcales</taxon>
        <taxon>Desulfurococcaceae</taxon>
        <taxon>Desulfurococcus</taxon>
    </lineage>
</organism>
<dbReference type="HAMAP" id="MF_00280">
    <property type="entry name" value="Ribosomal_uL10_arch"/>
    <property type="match status" value="1"/>
</dbReference>
<dbReference type="GO" id="GO:0022625">
    <property type="term" value="C:cytosolic large ribosomal subunit"/>
    <property type="evidence" value="ECO:0007669"/>
    <property type="project" value="TreeGrafter"/>
</dbReference>
<evidence type="ECO:0000256" key="6">
    <source>
        <dbReference type="HAMAP-Rule" id="MF_00280"/>
    </source>
</evidence>
<feature type="compositionally biased region" description="Basic and acidic residues" evidence="7">
    <location>
        <begin position="303"/>
        <end position="322"/>
    </location>
</feature>
<keyword evidence="4 6" id="KW-0689">Ribosomal protein</keyword>
<dbReference type="PANTHER" id="PTHR45699:SF3">
    <property type="entry name" value="LARGE RIBOSOMAL SUBUNIT PROTEIN UL10"/>
    <property type="match status" value="1"/>
</dbReference>
<keyword evidence="5 6" id="KW-0687">Ribonucleoprotein</keyword>
<dbReference type="Gene3D" id="6.10.140.760">
    <property type="match status" value="1"/>
</dbReference>
<dbReference type="InterPro" id="IPR043141">
    <property type="entry name" value="Ribosomal_uL10-like_sf"/>
</dbReference>
<comment type="subunit">
    <text evidence="6">Part of the 50S ribosomal subunit. Forms part of the ribosomal stalk which helps the ribosome interact with GTP-bound translation factors. Forms a heptameric L10(L12)2(L12)2(L12)2 complex, where L10 forms an elongated spine to which the L12 dimers bind in a sequential fashion.</text>
</comment>
<dbReference type="eggNOG" id="arCOG04288">
    <property type="taxonomic scope" value="Archaea"/>
</dbReference>
<sequence length="335" mass="36719">MINMSLTARKIPEWKIKVVEELVSLIKSSKAFAIADITGIPANHIQMLRKKLYGKAELRVVKPRLLEIALKKAGLNPELFKEYLTGQILVVFTNMNAFELAMLMDSHVTKSYFKPGEKTDREIIIPEGNTGIPPGPMLSVFGRLKIPTKVQGNVVYVAKDTVVAKPGDVVSGDLASLLQKLGLALKEIRLRPKIAYEGIVIPGDKLILNLDEYRSNIMAAHLDALKIAVEVALPEPEVLPLVISRAHRHALSLAVETGFITPETAEMVFLSAVAKANALAVEVARYAPELGIEVKQAPAPVKQEGEKKEKVEEEKEESKELSEEALSEGFSALFG</sequence>
<evidence type="ECO:0000313" key="10">
    <source>
        <dbReference type="Proteomes" id="UP000006175"/>
    </source>
</evidence>
<dbReference type="InterPro" id="IPR043164">
    <property type="entry name" value="Ribosomal_uL10-like_insert_sf"/>
</dbReference>
<dbReference type="Pfam" id="PF00466">
    <property type="entry name" value="Ribosomal_L10"/>
    <property type="match status" value="1"/>
</dbReference>
<dbReference type="InterPro" id="IPR001790">
    <property type="entry name" value="Ribosomal_uL10"/>
</dbReference>